<sequence length="491" mass="55598">MMSSTTDITSFFIIFVLVSLLWIYLKAKTYTIPNSPPQVPYIVPWIGHGISFTLRRETLMKSCHAQFGPIYQLLVAGQKITVVSSPELLADLVGKSPKQVHAPEENLLQATSGLQSRLPYITMILRRNIYGIISRRLTKSTMGPITVPINQRLYTMLNNFGNQHDGATIHLGELIQQSMYQASVSVLFGDSLPDTYTHFHKLDQWMYYGVSHIPVMHHLVQMMHNKWATAILPYINKHWESDDDTGYIDGASTFMSECLQELKSAGLNAKETSHVIIGVLWGFHAQSIQVATNAIAFLISNPIYCAQLATQIRTTIDKNWPDFETFLIAEPEALDSPGFEQVQSVVNETLRLSSLATVFRIPDIDIELVHKGHRYTIQQGDYIAGDAYSLHHDKTFYPNPEEFDGDRFLNKPPNNQARGFRTFVPWGGGTFICKGREFGEYQVKMTIIQLLYLYDVSGSFTTGIACLKPNRSLSISRLQSVPLIHLQKWKY</sequence>
<dbReference type="Pfam" id="PF00067">
    <property type="entry name" value="p450"/>
    <property type="match status" value="1"/>
</dbReference>
<dbReference type="Gene3D" id="1.10.630.10">
    <property type="entry name" value="Cytochrome P450"/>
    <property type="match status" value="1"/>
</dbReference>
<dbReference type="PANTHER" id="PTHR24304">
    <property type="entry name" value="CYTOCHROME P450 FAMILY 7"/>
    <property type="match status" value="1"/>
</dbReference>
<evidence type="ECO:0000256" key="6">
    <source>
        <dbReference type="PIRSR" id="PIRSR602403-1"/>
    </source>
</evidence>
<keyword evidence="7" id="KW-0472">Membrane</keyword>
<dbReference type="InterPro" id="IPR001128">
    <property type="entry name" value="Cyt_P450"/>
</dbReference>
<proteinExistence type="inferred from homology"/>
<name>A0AA38P6U0_9AGAR</name>
<comment type="cofactor">
    <cofactor evidence="1 6">
        <name>heme</name>
        <dbReference type="ChEBI" id="CHEBI:30413"/>
    </cofactor>
</comment>
<evidence type="ECO:0000256" key="2">
    <source>
        <dbReference type="ARBA" id="ARBA00010617"/>
    </source>
</evidence>
<keyword evidence="7" id="KW-0812">Transmembrane</keyword>
<keyword evidence="3 6" id="KW-0349">Heme</keyword>
<dbReference type="PRINTS" id="PR00465">
    <property type="entry name" value="EP450IV"/>
</dbReference>
<feature type="binding site" description="axial binding residue" evidence="6">
    <location>
        <position position="433"/>
    </location>
    <ligand>
        <name>heme</name>
        <dbReference type="ChEBI" id="CHEBI:30413"/>
    </ligand>
    <ligandPart>
        <name>Fe</name>
        <dbReference type="ChEBI" id="CHEBI:18248"/>
    </ligandPart>
</feature>
<keyword evidence="4 6" id="KW-0479">Metal-binding</keyword>
<keyword evidence="7" id="KW-1133">Transmembrane helix</keyword>
<accession>A0AA38P6U0</accession>
<dbReference type="SUPFAM" id="SSF48264">
    <property type="entry name" value="Cytochrome P450"/>
    <property type="match status" value="1"/>
</dbReference>
<reference evidence="8" key="1">
    <citation type="submission" date="2022-08" db="EMBL/GenBank/DDBJ databases">
        <authorList>
            <consortium name="DOE Joint Genome Institute"/>
            <person name="Min B."/>
            <person name="Riley R."/>
            <person name="Sierra-Patev S."/>
            <person name="Naranjo-Ortiz M."/>
            <person name="Looney B."/>
            <person name="Konkel Z."/>
            <person name="Slot J.C."/>
            <person name="Sakamoto Y."/>
            <person name="Steenwyk J.L."/>
            <person name="Rokas A."/>
            <person name="Carro J."/>
            <person name="Camarero S."/>
            <person name="Ferreira P."/>
            <person name="Molpeceres G."/>
            <person name="Ruiz-Duenas F.J."/>
            <person name="Serrano A."/>
            <person name="Henrissat B."/>
            <person name="Drula E."/>
            <person name="Hughes K.W."/>
            <person name="Mata J.L."/>
            <person name="Ishikawa N.K."/>
            <person name="Vargas-Isla R."/>
            <person name="Ushijima S."/>
            <person name="Smith C.A."/>
            <person name="Ahrendt S."/>
            <person name="Andreopoulos W."/>
            <person name="He G."/>
            <person name="Labutti K."/>
            <person name="Lipzen A."/>
            <person name="Ng V."/>
            <person name="Sandor L."/>
            <person name="Barry K."/>
            <person name="Martinez A.T."/>
            <person name="Xiao Y."/>
            <person name="Gibbons J.G."/>
            <person name="Terashima K."/>
            <person name="Hibbett D.S."/>
            <person name="Grigoriev I.V."/>
        </authorList>
    </citation>
    <scope>NUCLEOTIDE SEQUENCE</scope>
    <source>
        <strain evidence="8">TFB9207</strain>
    </source>
</reference>
<dbReference type="GO" id="GO:0005506">
    <property type="term" value="F:iron ion binding"/>
    <property type="evidence" value="ECO:0007669"/>
    <property type="project" value="InterPro"/>
</dbReference>
<dbReference type="Proteomes" id="UP001163846">
    <property type="component" value="Unassembled WGS sequence"/>
</dbReference>
<evidence type="ECO:0000256" key="5">
    <source>
        <dbReference type="ARBA" id="ARBA00023004"/>
    </source>
</evidence>
<gene>
    <name evidence="8" type="ORF">F5878DRAFT_622628</name>
</gene>
<feature type="transmembrane region" description="Helical" evidence="7">
    <location>
        <begin position="7"/>
        <end position="25"/>
    </location>
</feature>
<keyword evidence="9" id="KW-1185">Reference proteome</keyword>
<dbReference type="GO" id="GO:0008395">
    <property type="term" value="F:steroid hydroxylase activity"/>
    <property type="evidence" value="ECO:0007669"/>
    <property type="project" value="TreeGrafter"/>
</dbReference>
<evidence type="ECO:0000256" key="3">
    <source>
        <dbReference type="ARBA" id="ARBA00022617"/>
    </source>
</evidence>
<dbReference type="EMBL" id="MU806252">
    <property type="protein sequence ID" value="KAJ3837354.1"/>
    <property type="molecule type" value="Genomic_DNA"/>
</dbReference>
<dbReference type="InterPro" id="IPR002403">
    <property type="entry name" value="Cyt_P450_E_grp-IV"/>
</dbReference>
<dbReference type="AlphaFoldDB" id="A0AA38P6U0"/>
<dbReference type="GO" id="GO:0016705">
    <property type="term" value="F:oxidoreductase activity, acting on paired donors, with incorporation or reduction of molecular oxygen"/>
    <property type="evidence" value="ECO:0007669"/>
    <property type="project" value="InterPro"/>
</dbReference>
<evidence type="ECO:0000256" key="4">
    <source>
        <dbReference type="ARBA" id="ARBA00022723"/>
    </source>
</evidence>
<dbReference type="PANTHER" id="PTHR24304:SF2">
    <property type="entry name" value="24-HYDROXYCHOLESTEROL 7-ALPHA-HYDROXYLASE"/>
    <property type="match status" value="1"/>
</dbReference>
<keyword evidence="5 6" id="KW-0408">Iron</keyword>
<dbReference type="InterPro" id="IPR050529">
    <property type="entry name" value="CYP450_sterol_14alpha_dmase"/>
</dbReference>
<dbReference type="GO" id="GO:0020037">
    <property type="term" value="F:heme binding"/>
    <property type="evidence" value="ECO:0007669"/>
    <property type="project" value="InterPro"/>
</dbReference>
<evidence type="ECO:0000313" key="9">
    <source>
        <dbReference type="Proteomes" id="UP001163846"/>
    </source>
</evidence>
<organism evidence="8 9">
    <name type="scientific">Lentinula raphanica</name>
    <dbReference type="NCBI Taxonomy" id="153919"/>
    <lineage>
        <taxon>Eukaryota</taxon>
        <taxon>Fungi</taxon>
        <taxon>Dikarya</taxon>
        <taxon>Basidiomycota</taxon>
        <taxon>Agaricomycotina</taxon>
        <taxon>Agaricomycetes</taxon>
        <taxon>Agaricomycetidae</taxon>
        <taxon>Agaricales</taxon>
        <taxon>Marasmiineae</taxon>
        <taxon>Omphalotaceae</taxon>
        <taxon>Lentinula</taxon>
    </lineage>
</organism>
<comment type="caution">
    <text evidence="8">The sequence shown here is derived from an EMBL/GenBank/DDBJ whole genome shotgun (WGS) entry which is preliminary data.</text>
</comment>
<protein>
    <submittedName>
        <fullName evidence="8">Cytochrome P450</fullName>
    </submittedName>
</protein>
<evidence type="ECO:0000256" key="1">
    <source>
        <dbReference type="ARBA" id="ARBA00001971"/>
    </source>
</evidence>
<evidence type="ECO:0000313" key="8">
    <source>
        <dbReference type="EMBL" id="KAJ3837354.1"/>
    </source>
</evidence>
<comment type="similarity">
    <text evidence="2">Belongs to the cytochrome P450 family.</text>
</comment>
<dbReference type="InterPro" id="IPR036396">
    <property type="entry name" value="Cyt_P450_sf"/>
</dbReference>
<evidence type="ECO:0000256" key="7">
    <source>
        <dbReference type="SAM" id="Phobius"/>
    </source>
</evidence>